<dbReference type="Pfam" id="PF03816">
    <property type="entry name" value="LytR_cpsA_psr"/>
    <property type="match status" value="1"/>
</dbReference>
<dbReference type="InterPro" id="IPR050922">
    <property type="entry name" value="LytR/CpsA/Psr_CW_biosynth"/>
</dbReference>
<evidence type="ECO:0000313" key="3">
    <source>
        <dbReference type="EMBL" id="GGO91741.1"/>
    </source>
</evidence>
<evidence type="ECO:0000259" key="2">
    <source>
        <dbReference type="Pfam" id="PF03816"/>
    </source>
</evidence>
<dbReference type="EMBL" id="BMMS01000017">
    <property type="protein sequence ID" value="GGO91741.1"/>
    <property type="molecule type" value="Genomic_DNA"/>
</dbReference>
<accession>A0A917ZU45</accession>
<dbReference type="RefSeq" id="WP_189133132.1">
    <property type="nucleotide sequence ID" value="NZ_BMMS01000017.1"/>
</dbReference>
<organism evidence="3 4">
    <name type="scientific">Wenjunlia tyrosinilytica</name>
    <dbReference type="NCBI Taxonomy" id="1544741"/>
    <lineage>
        <taxon>Bacteria</taxon>
        <taxon>Bacillati</taxon>
        <taxon>Actinomycetota</taxon>
        <taxon>Actinomycetes</taxon>
        <taxon>Kitasatosporales</taxon>
        <taxon>Streptomycetaceae</taxon>
        <taxon>Wenjunlia</taxon>
    </lineage>
</organism>
<proteinExistence type="inferred from homology"/>
<evidence type="ECO:0000256" key="1">
    <source>
        <dbReference type="ARBA" id="ARBA00006068"/>
    </source>
</evidence>
<dbReference type="PANTHER" id="PTHR33392:SF6">
    <property type="entry name" value="POLYISOPRENYL-TEICHOIC ACID--PEPTIDOGLYCAN TEICHOIC ACID TRANSFERASE TAGU"/>
    <property type="match status" value="1"/>
</dbReference>
<comment type="caution">
    <text evidence="3">The sequence shown here is derived from an EMBL/GenBank/DDBJ whole genome shotgun (WGS) entry which is preliminary data.</text>
</comment>
<evidence type="ECO:0000313" key="4">
    <source>
        <dbReference type="Proteomes" id="UP000641932"/>
    </source>
</evidence>
<name>A0A917ZU45_9ACTN</name>
<dbReference type="AlphaFoldDB" id="A0A917ZU45"/>
<sequence>MALALSMLVIAPLGLYLWADASLDRRVDLGLLPDRPPRGRGTNYLIVGSDSRKGLSAQAKKELHTGSADGRRTDSMILLHTGAHGTTMVSLPRDSWVTIPPFIRPETGTHHRAAPDKLNAAFSIGGPDLLVRTVERNTGLRVDHYVEIGFRGFVDIVDKVGGIRMCLDKEVKDKDSGADLSRGCHTLDGAQSLALVRERHQEAQGDLGRTRNQQRFLSALADRASTPEVLYNPRKIYTTADAALGTLKVDKSMDLWDLASLLRAMRSVTRGKGARVNVPLSAVGVPSSKGSTVRWDRTEANKLFTELRRDQPVGGEKHG</sequence>
<reference evidence="3" key="2">
    <citation type="submission" date="2020-09" db="EMBL/GenBank/DDBJ databases">
        <authorList>
            <person name="Sun Q."/>
            <person name="Zhou Y."/>
        </authorList>
    </citation>
    <scope>NUCLEOTIDE SEQUENCE</scope>
    <source>
        <strain evidence="3">CGMCC 4.7201</strain>
    </source>
</reference>
<protein>
    <submittedName>
        <fullName evidence="3">Transcriptional regulator</fullName>
    </submittedName>
</protein>
<feature type="domain" description="Cell envelope-related transcriptional attenuator" evidence="2">
    <location>
        <begin position="72"/>
        <end position="224"/>
    </location>
</feature>
<gene>
    <name evidence="3" type="ORF">GCM10012280_40320</name>
</gene>
<dbReference type="Proteomes" id="UP000641932">
    <property type="component" value="Unassembled WGS sequence"/>
</dbReference>
<dbReference type="PANTHER" id="PTHR33392">
    <property type="entry name" value="POLYISOPRENYL-TEICHOIC ACID--PEPTIDOGLYCAN TEICHOIC ACID TRANSFERASE TAGU"/>
    <property type="match status" value="1"/>
</dbReference>
<dbReference type="NCBIfam" id="TIGR00350">
    <property type="entry name" value="lytR_cpsA_psr"/>
    <property type="match status" value="1"/>
</dbReference>
<dbReference type="InterPro" id="IPR004474">
    <property type="entry name" value="LytR_CpsA_psr"/>
</dbReference>
<keyword evidence="4" id="KW-1185">Reference proteome</keyword>
<dbReference type="Gene3D" id="3.40.630.190">
    <property type="entry name" value="LCP protein"/>
    <property type="match status" value="1"/>
</dbReference>
<comment type="similarity">
    <text evidence="1">Belongs to the LytR/CpsA/Psr (LCP) family.</text>
</comment>
<reference evidence="3" key="1">
    <citation type="journal article" date="2014" name="Int. J. Syst. Evol. Microbiol.">
        <title>Complete genome sequence of Corynebacterium casei LMG S-19264T (=DSM 44701T), isolated from a smear-ripened cheese.</title>
        <authorList>
            <consortium name="US DOE Joint Genome Institute (JGI-PGF)"/>
            <person name="Walter F."/>
            <person name="Albersmeier A."/>
            <person name="Kalinowski J."/>
            <person name="Ruckert C."/>
        </authorList>
    </citation>
    <scope>NUCLEOTIDE SEQUENCE</scope>
    <source>
        <strain evidence="3">CGMCC 4.7201</strain>
    </source>
</reference>